<dbReference type="EMBL" id="UYRU01047431">
    <property type="protein sequence ID" value="VDN09618.1"/>
    <property type="molecule type" value="Genomic_DNA"/>
</dbReference>
<dbReference type="PROSITE" id="PS51194">
    <property type="entry name" value="HELICASE_CTER"/>
    <property type="match status" value="1"/>
</dbReference>
<dbReference type="CDD" id="cd17947">
    <property type="entry name" value="DEADc_DDX27"/>
    <property type="match status" value="1"/>
</dbReference>
<evidence type="ECO:0000313" key="12">
    <source>
        <dbReference type="EMBL" id="VDN09618.1"/>
    </source>
</evidence>
<dbReference type="SMART" id="SM00490">
    <property type="entry name" value="HELICc"/>
    <property type="match status" value="1"/>
</dbReference>
<dbReference type="Pfam" id="PF00271">
    <property type="entry name" value="Helicase_C"/>
    <property type="match status" value="2"/>
</dbReference>
<keyword evidence="2 7" id="KW-0547">Nucleotide-binding</keyword>
<feature type="short sequence motif" description="Q motif" evidence="6">
    <location>
        <begin position="136"/>
        <end position="164"/>
    </location>
</feature>
<dbReference type="CDD" id="cd18787">
    <property type="entry name" value="SF2_C_DEAD"/>
    <property type="match status" value="1"/>
</dbReference>
<evidence type="ECO:0000256" key="8">
    <source>
        <dbReference type="SAM" id="MobiDB-lite"/>
    </source>
</evidence>
<dbReference type="PROSITE" id="PS51195">
    <property type="entry name" value="Q_MOTIF"/>
    <property type="match status" value="1"/>
</dbReference>
<dbReference type="InterPro" id="IPR050079">
    <property type="entry name" value="DEAD_box_RNA_helicase"/>
</dbReference>
<evidence type="ECO:0000259" key="9">
    <source>
        <dbReference type="PROSITE" id="PS51192"/>
    </source>
</evidence>
<dbReference type="GO" id="GO:0005524">
    <property type="term" value="F:ATP binding"/>
    <property type="evidence" value="ECO:0007669"/>
    <property type="project" value="UniProtKB-KW"/>
</dbReference>
<feature type="domain" description="Helicase ATP-binding" evidence="9">
    <location>
        <begin position="167"/>
        <end position="343"/>
    </location>
</feature>
<dbReference type="SMART" id="SM00487">
    <property type="entry name" value="DEXDc"/>
    <property type="match status" value="1"/>
</dbReference>
<feature type="compositionally biased region" description="Basic residues" evidence="8">
    <location>
        <begin position="604"/>
        <end position="623"/>
    </location>
</feature>
<dbReference type="Proteomes" id="UP000281553">
    <property type="component" value="Unassembled WGS sequence"/>
</dbReference>
<keyword evidence="5 7" id="KW-0067">ATP-binding</keyword>
<dbReference type="InterPro" id="IPR001650">
    <property type="entry name" value="Helicase_C-like"/>
</dbReference>
<dbReference type="GO" id="GO:0005829">
    <property type="term" value="C:cytosol"/>
    <property type="evidence" value="ECO:0007669"/>
    <property type="project" value="TreeGrafter"/>
</dbReference>
<keyword evidence="3 7" id="KW-0378">Hydrolase</keyword>
<evidence type="ECO:0000256" key="1">
    <source>
        <dbReference type="ARBA" id="ARBA00012552"/>
    </source>
</evidence>
<feature type="region of interest" description="Disordered" evidence="8">
    <location>
        <begin position="568"/>
        <end position="623"/>
    </location>
</feature>
<accession>A0A3P7LI93</accession>
<protein>
    <recommendedName>
        <fullName evidence="1">RNA helicase</fullName>
        <ecNumber evidence="1">3.6.4.13</ecNumber>
    </recommendedName>
</protein>
<reference evidence="12 13" key="1">
    <citation type="submission" date="2018-11" db="EMBL/GenBank/DDBJ databases">
        <authorList>
            <consortium name="Pathogen Informatics"/>
        </authorList>
    </citation>
    <scope>NUCLEOTIDE SEQUENCE [LARGE SCALE GENOMIC DNA]</scope>
</reference>
<dbReference type="InterPro" id="IPR027417">
    <property type="entry name" value="P-loop_NTPase"/>
</dbReference>
<dbReference type="GO" id="GO:0016787">
    <property type="term" value="F:hydrolase activity"/>
    <property type="evidence" value="ECO:0007669"/>
    <property type="project" value="UniProtKB-KW"/>
</dbReference>
<dbReference type="InterPro" id="IPR000629">
    <property type="entry name" value="RNA-helicase_DEAD-box_CS"/>
</dbReference>
<dbReference type="PANTHER" id="PTHR47959">
    <property type="entry name" value="ATP-DEPENDENT RNA HELICASE RHLE-RELATED"/>
    <property type="match status" value="1"/>
</dbReference>
<dbReference type="AlphaFoldDB" id="A0A3P7LI93"/>
<comment type="similarity">
    <text evidence="7">Belongs to the DEAD box helicase family.</text>
</comment>
<dbReference type="PANTHER" id="PTHR47959:SF1">
    <property type="entry name" value="ATP-DEPENDENT RNA HELICASE DBPA"/>
    <property type="match status" value="1"/>
</dbReference>
<evidence type="ECO:0000256" key="2">
    <source>
        <dbReference type="ARBA" id="ARBA00022741"/>
    </source>
</evidence>
<dbReference type="InterPro" id="IPR014001">
    <property type="entry name" value="Helicase_ATP-bd"/>
</dbReference>
<dbReference type="InterPro" id="IPR011545">
    <property type="entry name" value="DEAD/DEAH_box_helicase_dom"/>
</dbReference>
<evidence type="ECO:0000313" key="13">
    <source>
        <dbReference type="Proteomes" id="UP000281553"/>
    </source>
</evidence>
<feature type="compositionally biased region" description="Basic and acidic residues" evidence="8">
    <location>
        <begin position="592"/>
        <end position="603"/>
    </location>
</feature>
<feature type="compositionally biased region" description="Polar residues" evidence="8">
    <location>
        <begin position="575"/>
        <end position="591"/>
    </location>
</feature>
<evidence type="ECO:0000256" key="3">
    <source>
        <dbReference type="ARBA" id="ARBA00022801"/>
    </source>
</evidence>
<dbReference type="GO" id="GO:0003724">
    <property type="term" value="F:RNA helicase activity"/>
    <property type="evidence" value="ECO:0007669"/>
    <property type="project" value="UniProtKB-EC"/>
</dbReference>
<dbReference type="PROSITE" id="PS00039">
    <property type="entry name" value="DEAD_ATP_HELICASE"/>
    <property type="match status" value="1"/>
</dbReference>
<dbReference type="PROSITE" id="PS51192">
    <property type="entry name" value="HELICASE_ATP_BIND_1"/>
    <property type="match status" value="1"/>
</dbReference>
<feature type="domain" description="Helicase C-terminal" evidence="10">
    <location>
        <begin position="354"/>
        <end position="554"/>
    </location>
</feature>
<dbReference type="EC" id="3.6.4.13" evidence="1"/>
<keyword evidence="13" id="KW-1185">Reference proteome</keyword>
<organism evidence="12 13">
    <name type="scientific">Dibothriocephalus latus</name>
    <name type="common">Fish tapeworm</name>
    <name type="synonym">Diphyllobothrium latum</name>
    <dbReference type="NCBI Taxonomy" id="60516"/>
    <lineage>
        <taxon>Eukaryota</taxon>
        <taxon>Metazoa</taxon>
        <taxon>Spiralia</taxon>
        <taxon>Lophotrochozoa</taxon>
        <taxon>Platyhelminthes</taxon>
        <taxon>Cestoda</taxon>
        <taxon>Eucestoda</taxon>
        <taxon>Diphyllobothriidea</taxon>
        <taxon>Diphyllobothriidae</taxon>
        <taxon>Dibothriocephalus</taxon>
    </lineage>
</organism>
<evidence type="ECO:0000259" key="10">
    <source>
        <dbReference type="PROSITE" id="PS51194"/>
    </source>
</evidence>
<sequence>MYFELNEDRRRDSHYHLLLNSISMVEFNPEFSFEDKDTVYVPAVTEYVPEEVPSNNRRIDTLIKKYLDEKTKTFLEDQDEEIEVEGEQEVTCKVSDSIKAKKNRKKRKHTGQEEEETEKEAQYDFCQSVTKYASVDSFISFKLSKPVLKALTEMNMYKPTPIQCACVPLALINRDICACARTGSGKTLAFLLPIVDRMVYTPTSSRRSTRALIISPTRELAVQIFKVAEQLVKYCPKLKIQLAAGGLDLSSQEASLRTNPDIVVATPGRLIDHISNAPNFSLHEVEYLVLDEADKLLDEYFTEQINEILRHCSTQKQTLLFSATMTETVRELATVSLRNPVRVFLNESTAVADRLQQEFVRIRPQKEADREAILAALLVRSFPKRTIVFLKTKKDCHRMHILLGLMGLNCAELHGDMLQSQRLEALRRFTEDSSSPQGAAAAPKATAAVSEGDQQVQVEDTAPPVDILLATDLAARGLDIPHVQTVINYRLPPTMKQYVHRVGRTARATNAGRAVSLAGESDRKLLKEIIKDAPYPIKARTIPQDTEAEERELQAAESQLARAERFAAERAAVSAGSTTAAPPFQKRTNWFSEKRDAEREAKRGSAKNKSQKKLPSKRPRKDA</sequence>
<evidence type="ECO:0000259" key="11">
    <source>
        <dbReference type="PROSITE" id="PS51195"/>
    </source>
</evidence>
<gene>
    <name evidence="12" type="ORF">DILT_LOCUS5449</name>
</gene>
<evidence type="ECO:0000256" key="5">
    <source>
        <dbReference type="ARBA" id="ARBA00022840"/>
    </source>
</evidence>
<name>A0A3P7LI93_DIBLA</name>
<dbReference type="InterPro" id="IPR014014">
    <property type="entry name" value="RNA_helicase_DEAD_Q_motif"/>
</dbReference>
<keyword evidence="4 7" id="KW-0347">Helicase</keyword>
<dbReference type="OrthoDB" id="10259843at2759"/>
<evidence type="ECO:0000256" key="4">
    <source>
        <dbReference type="ARBA" id="ARBA00022806"/>
    </source>
</evidence>
<dbReference type="SUPFAM" id="SSF52540">
    <property type="entry name" value="P-loop containing nucleoside triphosphate hydrolases"/>
    <property type="match status" value="2"/>
</dbReference>
<dbReference type="GO" id="GO:0003676">
    <property type="term" value="F:nucleic acid binding"/>
    <property type="evidence" value="ECO:0007669"/>
    <property type="project" value="InterPro"/>
</dbReference>
<dbReference type="Gene3D" id="3.40.50.300">
    <property type="entry name" value="P-loop containing nucleotide triphosphate hydrolases"/>
    <property type="match status" value="2"/>
</dbReference>
<evidence type="ECO:0000256" key="7">
    <source>
        <dbReference type="RuleBase" id="RU000492"/>
    </source>
</evidence>
<proteinExistence type="inferred from homology"/>
<evidence type="ECO:0000256" key="6">
    <source>
        <dbReference type="PROSITE-ProRule" id="PRU00552"/>
    </source>
</evidence>
<feature type="domain" description="DEAD-box RNA helicase Q" evidence="11">
    <location>
        <begin position="136"/>
        <end position="164"/>
    </location>
</feature>
<dbReference type="Pfam" id="PF00270">
    <property type="entry name" value="DEAD"/>
    <property type="match status" value="1"/>
</dbReference>